<protein>
    <submittedName>
        <fullName evidence="1">DUF6138 family protein</fullName>
    </submittedName>
</protein>
<accession>A0ABT3IPP3</accession>
<dbReference type="Pfam" id="PF19635">
    <property type="entry name" value="DUF6138"/>
    <property type="match status" value="1"/>
</dbReference>
<dbReference type="Proteomes" id="UP001207742">
    <property type="component" value="Unassembled WGS sequence"/>
</dbReference>
<dbReference type="InterPro" id="IPR046136">
    <property type="entry name" value="DUF6138"/>
</dbReference>
<evidence type="ECO:0000313" key="1">
    <source>
        <dbReference type="EMBL" id="MCW3485755.1"/>
    </source>
</evidence>
<dbReference type="EMBL" id="JAPDNS010000002">
    <property type="protein sequence ID" value="MCW3485755.1"/>
    <property type="molecule type" value="Genomic_DNA"/>
</dbReference>
<organism evidence="1 2">
    <name type="scientific">Chitinophaga nivalis</name>
    <dbReference type="NCBI Taxonomy" id="2991709"/>
    <lineage>
        <taxon>Bacteria</taxon>
        <taxon>Pseudomonadati</taxon>
        <taxon>Bacteroidota</taxon>
        <taxon>Chitinophagia</taxon>
        <taxon>Chitinophagales</taxon>
        <taxon>Chitinophagaceae</taxon>
        <taxon>Chitinophaga</taxon>
    </lineage>
</organism>
<dbReference type="RefSeq" id="WP_264732504.1">
    <property type="nucleotide sequence ID" value="NZ_JAPDNR010000001.1"/>
</dbReference>
<name>A0ABT3IPP3_9BACT</name>
<gene>
    <name evidence="1" type="ORF">OL497_17755</name>
</gene>
<proteinExistence type="predicted"/>
<sequence>MNNWVETIANDITATVKSLLEKMLQKNLEDITGRTTLQIGVYDTIFFKYVAGKVKGYTEEWNSSRPDLLTEGTLIDPMPSQAAITSELLPYLQSQLQELIATCDHHPVLEYRFRISGTIQAADGICRVVVLDHINTNKKATLLKRITEYVTHKIDELNYPTRDLDTHFLARHLVDNRLYPTPDIPWIIRIFDRIQELNKNNREKLAAHRQAIRYQLQQWAENTFLPVYFDITPLNFGQKTYQLKTGAQAANDPQTDLLIYTAVMIIKYEPNYSRPTGIGFMERAQELGSTRAAAILQHGSESFLPADRQYSDEHLTAAANDIFGTVHLTIKKESAIAYSEALDFIIRLLQKGFPLSYAIKLKSATKNVLPLKGIGKSGTHIFFANALQYPELHEKTAQYARLAIREQYEWYTDVEAEQCAMPGTYAVFGLALASPEWFPLLTEYMAVVDAEHQSVQNAFIGRFIEQYGIDASTIPVLVLCLLRAQDNKPFKQLAAIDTPPYLEILLPLLQGMESYEVEHVAWFIWGGKDKLTTVAKKHPDRQTYLEAILKMIG</sequence>
<reference evidence="1 2" key="1">
    <citation type="submission" date="2022-10" db="EMBL/GenBank/DDBJ databases">
        <title>Chitinophaga nivalis PC15 sp. nov., isolated from Pyeongchang county, South Korea.</title>
        <authorList>
            <person name="Trinh H.N."/>
        </authorList>
    </citation>
    <scope>NUCLEOTIDE SEQUENCE [LARGE SCALE GENOMIC DNA]</scope>
    <source>
        <strain evidence="1 2">PC14</strain>
    </source>
</reference>
<comment type="caution">
    <text evidence="1">The sequence shown here is derived from an EMBL/GenBank/DDBJ whole genome shotgun (WGS) entry which is preliminary data.</text>
</comment>
<keyword evidence="2" id="KW-1185">Reference proteome</keyword>
<evidence type="ECO:0000313" key="2">
    <source>
        <dbReference type="Proteomes" id="UP001207742"/>
    </source>
</evidence>